<dbReference type="GO" id="GO:0016757">
    <property type="term" value="F:glycosyltransferase activity"/>
    <property type="evidence" value="ECO:0007669"/>
    <property type="project" value="InterPro"/>
</dbReference>
<dbReference type="Pfam" id="PF00534">
    <property type="entry name" value="Glycos_transf_1"/>
    <property type="match status" value="1"/>
</dbReference>
<protein>
    <submittedName>
        <fullName evidence="2">Glycosyl transferase family 1</fullName>
    </submittedName>
</protein>
<evidence type="ECO:0000259" key="1">
    <source>
        <dbReference type="Pfam" id="PF00534"/>
    </source>
</evidence>
<dbReference type="RefSeq" id="WP_106464286.1">
    <property type="nucleotide sequence ID" value="NZ_PXOQ01000015.1"/>
</dbReference>
<evidence type="ECO:0000313" key="3">
    <source>
        <dbReference type="Proteomes" id="UP000238426"/>
    </source>
</evidence>
<reference evidence="2 3" key="1">
    <citation type="submission" date="2018-03" db="EMBL/GenBank/DDBJ databases">
        <title>Mesoflavibacter sp. HG37 and Mesoflavibacter sp. HG96 sp.nov., two marine bacteria isolated from seawater of Western Pacific Ocean.</title>
        <authorList>
            <person name="Cheng H."/>
            <person name="Wu Y.-H."/>
            <person name="Guo L.-L."/>
            <person name="Xu X.-W."/>
        </authorList>
    </citation>
    <scope>NUCLEOTIDE SEQUENCE [LARGE SCALE GENOMIC DNA]</scope>
    <source>
        <strain evidence="2 3">KCTC 32269</strain>
    </source>
</reference>
<proteinExistence type="predicted"/>
<dbReference type="CDD" id="cd03801">
    <property type="entry name" value="GT4_PimA-like"/>
    <property type="match status" value="1"/>
</dbReference>
<keyword evidence="2" id="KW-0808">Transferase</keyword>
<keyword evidence="3" id="KW-1185">Reference proteome</keyword>
<dbReference type="AlphaFoldDB" id="A0A2T1N5H8"/>
<feature type="domain" description="Glycosyl transferase family 1" evidence="1">
    <location>
        <begin position="158"/>
        <end position="317"/>
    </location>
</feature>
<dbReference type="Proteomes" id="UP000238426">
    <property type="component" value="Unassembled WGS sequence"/>
</dbReference>
<name>A0A2T1N5H8_9FLAO</name>
<dbReference type="PANTHER" id="PTHR12526:SF630">
    <property type="entry name" value="GLYCOSYLTRANSFERASE"/>
    <property type="match status" value="1"/>
</dbReference>
<evidence type="ECO:0000313" key="2">
    <source>
        <dbReference type="EMBL" id="PSG86548.1"/>
    </source>
</evidence>
<dbReference type="InterPro" id="IPR001296">
    <property type="entry name" value="Glyco_trans_1"/>
</dbReference>
<gene>
    <name evidence="2" type="ORF">C7H52_12765</name>
</gene>
<dbReference type="SUPFAM" id="SSF53756">
    <property type="entry name" value="UDP-Glycosyltransferase/glycogen phosphorylase"/>
    <property type="match status" value="1"/>
</dbReference>
<dbReference type="OrthoDB" id="139410at2"/>
<comment type="caution">
    <text evidence="2">The sequence shown here is derived from an EMBL/GenBank/DDBJ whole genome shotgun (WGS) entry which is preliminary data.</text>
</comment>
<dbReference type="Gene3D" id="3.40.50.2000">
    <property type="entry name" value="Glycogen Phosphorylase B"/>
    <property type="match status" value="2"/>
</dbReference>
<sequence length="336" mass="38542">MKTLLYIGNKLSQKNKTLTTIETLGRGLEELGYRLIYASSKQNKVLRLWDMICVLITQFRKVDYVLIDTYSTSNFYYALIISQLCRVFKLNYIPILHGGNLPERLNSNPKLSELIFNNAYKNVAPSNYTKDAFKLKGFYNIEVIPNSIDIDNYPVVSKNYEDIQLLWVRSFSKLYHPELAVHVLNELKGLGYNASLCMVGPDNDGSLERTKFLAQTLNLDIKFTGKLEKSEWINLSKDYNYFINTTNFDNLPVSIIEAMALGFPVISTNVGGLPYLVTSEKNGLLVSPNDVKAFTQAILRLHHNTDLRHKIILEAIKTSKEYDWKIVNYKWKALLT</sequence>
<accession>A0A2T1N5H8</accession>
<dbReference type="EMBL" id="PXOQ01000015">
    <property type="protein sequence ID" value="PSG86548.1"/>
    <property type="molecule type" value="Genomic_DNA"/>
</dbReference>
<organism evidence="2 3">
    <name type="scientific">Aurantibacter aestuarii</name>
    <dbReference type="NCBI Taxonomy" id="1266046"/>
    <lineage>
        <taxon>Bacteria</taxon>
        <taxon>Pseudomonadati</taxon>
        <taxon>Bacteroidota</taxon>
        <taxon>Flavobacteriia</taxon>
        <taxon>Flavobacteriales</taxon>
        <taxon>Flavobacteriaceae</taxon>
        <taxon>Aurantibacter</taxon>
    </lineage>
</organism>
<dbReference type="PANTHER" id="PTHR12526">
    <property type="entry name" value="GLYCOSYLTRANSFERASE"/>
    <property type="match status" value="1"/>
</dbReference>